<reference evidence="1" key="1">
    <citation type="submission" date="2021-06" db="EMBL/GenBank/DDBJ databases">
        <authorList>
            <person name="Kallberg Y."/>
            <person name="Tangrot J."/>
            <person name="Rosling A."/>
        </authorList>
    </citation>
    <scope>NUCLEOTIDE SEQUENCE</scope>
    <source>
        <strain evidence="1">AU212A</strain>
    </source>
</reference>
<dbReference type="EMBL" id="CAJVPM010007872">
    <property type="protein sequence ID" value="CAG8549599.1"/>
    <property type="molecule type" value="Genomic_DNA"/>
</dbReference>
<dbReference type="Proteomes" id="UP000789860">
    <property type="component" value="Unassembled WGS sequence"/>
</dbReference>
<evidence type="ECO:0000313" key="2">
    <source>
        <dbReference type="Proteomes" id="UP000789860"/>
    </source>
</evidence>
<protein>
    <submittedName>
        <fullName evidence="1">9776_t:CDS:1</fullName>
    </submittedName>
</protein>
<proteinExistence type="predicted"/>
<evidence type="ECO:0000313" key="1">
    <source>
        <dbReference type="EMBL" id="CAG8549599.1"/>
    </source>
</evidence>
<name>A0ACA9LTF5_9GLOM</name>
<keyword evidence="2" id="KW-1185">Reference proteome</keyword>
<gene>
    <name evidence="1" type="ORF">SCALOS_LOCUS5129</name>
</gene>
<organism evidence="1 2">
    <name type="scientific">Scutellospora calospora</name>
    <dbReference type="NCBI Taxonomy" id="85575"/>
    <lineage>
        <taxon>Eukaryota</taxon>
        <taxon>Fungi</taxon>
        <taxon>Fungi incertae sedis</taxon>
        <taxon>Mucoromycota</taxon>
        <taxon>Glomeromycotina</taxon>
        <taxon>Glomeromycetes</taxon>
        <taxon>Diversisporales</taxon>
        <taxon>Gigasporaceae</taxon>
        <taxon>Scutellospora</taxon>
    </lineage>
</organism>
<comment type="caution">
    <text evidence="1">The sequence shown here is derived from an EMBL/GenBank/DDBJ whole genome shotgun (WGS) entry which is preliminary data.</text>
</comment>
<sequence>MGKATTTKTETRSRPKTETKSKPKEEAKEKKPPSKYNLFVKKELPKLKAENPGLDHKDAFKLVAKKWADSLSFNEVKSSEAYELTLVDQNVFNVDHDVTLVQGISGFRQNVQEYINKRLGINDKSRSFYYSEIVGRSLILFLVSVANLIEINFSQLKQTTILNSLYGRLKESYSFIIQTQVITKNWNSVILMPAELTVNTVNTVNTIKRLAPD</sequence>
<accession>A0ACA9LTF5</accession>